<feature type="transmembrane region" description="Helical" evidence="11">
    <location>
        <begin position="390"/>
        <end position="419"/>
    </location>
</feature>
<keyword evidence="7 11" id="KW-0862">Zinc</keyword>
<dbReference type="Gene3D" id="2.30.42.10">
    <property type="match status" value="2"/>
</dbReference>
<dbReference type="GO" id="GO:0006508">
    <property type="term" value="P:proteolysis"/>
    <property type="evidence" value="ECO:0007669"/>
    <property type="project" value="UniProtKB-KW"/>
</dbReference>
<dbReference type="CDD" id="cd06163">
    <property type="entry name" value="S2P-M50_PDZ_RseP-like"/>
    <property type="match status" value="1"/>
</dbReference>
<feature type="transmembrane region" description="Helical" evidence="11">
    <location>
        <begin position="431"/>
        <end position="452"/>
    </location>
</feature>
<dbReference type="EMBL" id="CP022684">
    <property type="protein sequence ID" value="AUM11733.1"/>
    <property type="molecule type" value="Genomic_DNA"/>
</dbReference>
<dbReference type="InterPro" id="IPR004387">
    <property type="entry name" value="Pept_M50_Zn"/>
</dbReference>
<dbReference type="InterPro" id="IPR001478">
    <property type="entry name" value="PDZ"/>
</dbReference>
<dbReference type="SUPFAM" id="SSF50156">
    <property type="entry name" value="PDZ domain-like"/>
    <property type="match status" value="2"/>
</dbReference>
<dbReference type="NCBIfam" id="TIGR00054">
    <property type="entry name" value="RIP metalloprotease RseP"/>
    <property type="match status" value="1"/>
</dbReference>
<keyword evidence="8 11" id="KW-1133">Transmembrane helix</keyword>
<dbReference type="PANTHER" id="PTHR42837">
    <property type="entry name" value="REGULATOR OF SIGMA-E PROTEASE RSEP"/>
    <property type="match status" value="1"/>
</dbReference>
<dbReference type="Pfam" id="PF02163">
    <property type="entry name" value="Peptidase_M50"/>
    <property type="match status" value="1"/>
</dbReference>
<keyword evidence="4 13" id="KW-0645">Protease</keyword>
<dbReference type="SMART" id="SM00228">
    <property type="entry name" value="PDZ"/>
    <property type="match status" value="2"/>
</dbReference>
<evidence type="ECO:0000256" key="3">
    <source>
        <dbReference type="ARBA" id="ARBA00007931"/>
    </source>
</evidence>
<organism evidence="13 14">
    <name type="scientific">Ketobacter alkanivorans</name>
    <dbReference type="NCBI Taxonomy" id="1917421"/>
    <lineage>
        <taxon>Bacteria</taxon>
        <taxon>Pseudomonadati</taxon>
        <taxon>Pseudomonadota</taxon>
        <taxon>Gammaproteobacteria</taxon>
        <taxon>Pseudomonadales</taxon>
        <taxon>Ketobacteraceae</taxon>
        <taxon>Ketobacter</taxon>
    </lineage>
</organism>
<evidence type="ECO:0000256" key="2">
    <source>
        <dbReference type="ARBA" id="ARBA00004141"/>
    </source>
</evidence>
<name>A0A2K9LHI8_9GAMM</name>
<evidence type="ECO:0000313" key="13">
    <source>
        <dbReference type="EMBL" id="AUM11733.1"/>
    </source>
</evidence>
<dbReference type="Proteomes" id="UP000235116">
    <property type="component" value="Chromosome"/>
</dbReference>
<gene>
    <name evidence="13" type="primary">rseP</name>
    <name evidence="13" type="ORF">Kalk_04555</name>
</gene>
<keyword evidence="11" id="KW-0479">Metal-binding</keyword>
<evidence type="ECO:0000256" key="10">
    <source>
        <dbReference type="ARBA" id="ARBA00023136"/>
    </source>
</evidence>
<evidence type="ECO:0000259" key="12">
    <source>
        <dbReference type="PROSITE" id="PS50106"/>
    </source>
</evidence>
<dbReference type="CDD" id="cd23081">
    <property type="entry name" value="cpPDZ_EcRseP-like"/>
    <property type="match status" value="1"/>
</dbReference>
<evidence type="ECO:0000256" key="11">
    <source>
        <dbReference type="RuleBase" id="RU362031"/>
    </source>
</evidence>
<protein>
    <recommendedName>
        <fullName evidence="11">Zinc metalloprotease</fullName>
        <ecNumber evidence="11">3.4.24.-</ecNumber>
    </recommendedName>
</protein>
<keyword evidence="9 11" id="KW-0482">Metalloprotease</keyword>
<feature type="transmembrane region" description="Helical" evidence="11">
    <location>
        <begin position="12"/>
        <end position="33"/>
    </location>
</feature>
<evidence type="ECO:0000256" key="5">
    <source>
        <dbReference type="ARBA" id="ARBA00022692"/>
    </source>
</evidence>
<evidence type="ECO:0000256" key="4">
    <source>
        <dbReference type="ARBA" id="ARBA00022670"/>
    </source>
</evidence>
<dbReference type="GO" id="GO:0004222">
    <property type="term" value="F:metalloendopeptidase activity"/>
    <property type="evidence" value="ECO:0007669"/>
    <property type="project" value="InterPro"/>
</dbReference>
<comment type="subcellular location">
    <subcellularLocation>
        <location evidence="2">Membrane</location>
        <topology evidence="2">Multi-pass membrane protein</topology>
    </subcellularLocation>
</comment>
<dbReference type="InterPro" id="IPR008915">
    <property type="entry name" value="Peptidase_M50"/>
</dbReference>
<dbReference type="EC" id="3.4.24.-" evidence="11"/>
<evidence type="ECO:0000256" key="8">
    <source>
        <dbReference type="ARBA" id="ARBA00022989"/>
    </source>
</evidence>
<dbReference type="KEGG" id="kak:Kalk_04555"/>
<dbReference type="PANTHER" id="PTHR42837:SF2">
    <property type="entry name" value="MEMBRANE METALLOPROTEASE ARASP2, CHLOROPLASTIC-RELATED"/>
    <property type="match status" value="1"/>
</dbReference>
<keyword evidence="14" id="KW-1185">Reference proteome</keyword>
<keyword evidence="5 11" id="KW-0812">Transmembrane</keyword>
<accession>A0A2K9LHI8</accession>
<evidence type="ECO:0000256" key="1">
    <source>
        <dbReference type="ARBA" id="ARBA00001947"/>
    </source>
</evidence>
<dbReference type="GO" id="GO:0046872">
    <property type="term" value="F:metal ion binding"/>
    <property type="evidence" value="ECO:0007669"/>
    <property type="project" value="UniProtKB-KW"/>
</dbReference>
<dbReference type="Pfam" id="PF17820">
    <property type="entry name" value="PDZ_6"/>
    <property type="match status" value="2"/>
</dbReference>
<keyword evidence="10 11" id="KW-0472">Membrane</keyword>
<feature type="domain" description="PDZ" evidence="12">
    <location>
        <begin position="199"/>
        <end position="259"/>
    </location>
</feature>
<feature type="transmembrane region" description="Helical" evidence="11">
    <location>
        <begin position="102"/>
        <end position="123"/>
    </location>
</feature>
<keyword evidence="6 11" id="KW-0378">Hydrolase</keyword>
<dbReference type="GO" id="GO:0016020">
    <property type="term" value="C:membrane"/>
    <property type="evidence" value="ECO:0007669"/>
    <property type="project" value="UniProtKB-SubCell"/>
</dbReference>
<comment type="cofactor">
    <cofactor evidence="1 11">
        <name>Zn(2+)</name>
        <dbReference type="ChEBI" id="CHEBI:29105"/>
    </cofactor>
</comment>
<evidence type="ECO:0000256" key="7">
    <source>
        <dbReference type="ARBA" id="ARBA00022833"/>
    </source>
</evidence>
<reference evidence="14" key="1">
    <citation type="submission" date="2017-08" db="EMBL/GenBank/DDBJ databases">
        <title>Direct submision.</title>
        <authorList>
            <person name="Kim S.-J."/>
            <person name="Rhee S.-K."/>
        </authorList>
    </citation>
    <scope>NUCLEOTIDE SEQUENCE [LARGE SCALE GENOMIC DNA]</scope>
    <source>
        <strain evidence="14">GI5</strain>
    </source>
</reference>
<dbReference type="AlphaFoldDB" id="A0A2K9LHI8"/>
<sequence>MEADLFDFLQTLLAFVVTLGLLIFVHEYGHFWVARRCGVRVIRFSIGFGQPLVKWKDRQGTEFVIAALPLGGFVKMLGEPGSDVNEHQRHLSFAHKTVFQRFAIVAAGPLVNLVFAVLLYWVVFVSGVTSLAPFVGDVESKGYAAEAGFQTMDEIIAVDGEPTESWEDVTMALISRIGESVEVRFTVRPENSSATVERSVDLQNWMQGAEKTHPLKLLGLEPFFPSVPPILGKLVDGGAAARQGLKTGDQVLSVNDVDILDWSEWVMLIQENPGTTMTLKVIRDGMEQLVQITPDTVKGDNGEPMGQIGAHAPEEFAQFPDFMIRDQQYGPIAAIGKSISYAWSRVELTLMSIGKMVTGKISLDNLSGPITIAKVAGDSAGYGIEAFLGFMAYLSISLGVLNLLPIPVLDGGHLMYYLVEMIKGSPVSEKAQALGNSLGLGLLVMFMGLAFYNDIMGL</sequence>
<evidence type="ECO:0000313" key="14">
    <source>
        <dbReference type="Proteomes" id="UP000235116"/>
    </source>
</evidence>
<dbReference type="PROSITE" id="PS50106">
    <property type="entry name" value="PDZ"/>
    <property type="match status" value="1"/>
</dbReference>
<evidence type="ECO:0000256" key="9">
    <source>
        <dbReference type="ARBA" id="ARBA00023049"/>
    </source>
</evidence>
<proteinExistence type="inferred from homology"/>
<comment type="similarity">
    <text evidence="3 11">Belongs to the peptidase M50B family.</text>
</comment>
<dbReference type="InterPro" id="IPR036034">
    <property type="entry name" value="PDZ_sf"/>
</dbReference>
<dbReference type="InterPro" id="IPR041489">
    <property type="entry name" value="PDZ_6"/>
</dbReference>
<evidence type="ECO:0000256" key="6">
    <source>
        <dbReference type="ARBA" id="ARBA00022801"/>
    </source>
</evidence>